<feature type="transmembrane region" description="Helical" evidence="7">
    <location>
        <begin position="836"/>
        <end position="856"/>
    </location>
</feature>
<dbReference type="OrthoDB" id="5985501at2759"/>
<feature type="region of interest" description="Disordered" evidence="6">
    <location>
        <begin position="1153"/>
        <end position="1219"/>
    </location>
</feature>
<keyword evidence="5" id="KW-0040">ANK repeat</keyword>
<dbReference type="InterPro" id="IPR050927">
    <property type="entry name" value="TRPM"/>
</dbReference>
<keyword evidence="2 7" id="KW-0812">Transmembrane</keyword>
<dbReference type="Pfam" id="PF12796">
    <property type="entry name" value="Ank_2"/>
    <property type="match status" value="2"/>
</dbReference>
<evidence type="ECO:0000256" key="4">
    <source>
        <dbReference type="ARBA" id="ARBA00023136"/>
    </source>
</evidence>
<dbReference type="GO" id="GO:0005886">
    <property type="term" value="C:plasma membrane"/>
    <property type="evidence" value="ECO:0007669"/>
    <property type="project" value="TreeGrafter"/>
</dbReference>
<sequence length="1219" mass="138089">GSQGDRNAPARALCLRKNSVAMFRSAKRTLATGAGRSGSYLRDILARPSGGVEAPSDDGANDALQPMLQAYDEKNFTELGRLLGEGANPHLPLRDNRTLVQLAAFDGNLQALRLFKEQGVDLNRRGPDGKVPLHHALSARRLLTVKRMCQLGASPDVPYSSGAYPVHRYSGQASVEVIRCLLRDCKARLDVYDRLNNTPLHRACLEDSFHHVLELIDYCSEQILNHRGYEGKTALHVAVLNQNRRIIRLLLTRGSFVDVPASNGKTAIDLIMGANNVVLMSDLAHFYTDQMSAAVTATSFKELLDAPQFLQYLGFLDAVDNEFQVCSVPYIDLGEEEEKQLLKKVVKDENMDLIEFKEILMKLLQTEVFHVLCDEQNDSLLRRMAANVVRYVLFREDAVMLKKLVACGLVWNRIEVLIENKLEALYLHTPDRGFAGMLTHFYRHFASEHKVQWGHLARHYGQRCSAFGMQADRGGLNQDVAFLRHPMHTLVIWSILAGRSKLTEILLQRERFDVLPMSLFCAALLRTFKDNPSVNVDPDSLEEKALACEKFAVNIAETVFEVDTSYDKCVTTDFLLYPLPTYGNVSCMDLAAKNSSALFLQSPPCQIALEKKWYGTLYDANAIIREIIIWLGVIPLNPIIPWYLMRQERILKIMDERHRSPTKKSSCDSAESQDCSFLLTDSPSAKDAIVAETDPDESVDADGENSKGANESASKEDKKKQDSSGEQQHPADGVKKSPSTAGAGAVARQECFLYRWALHLYDFYHIPAVKFRYHATSHVIMVLLMSYILLYNWEYSIDMIECIMYSIVFGYLIEEIGEFVSIVREENVRNFFASKWNIIDIGAVLCAMISFSIRLTRLDYVMDTKEEHFWMDFDDTVWYIARVFLSVSCLLYWVRLLYISTVMETLGPKLKMIARMTSKDMIPFLFILFIFIFGFGVLIHALLFPNGFKAYNPEQMSSIDVVLAMFKICFYSMVGDYSLDTIMGDDSCDAIYENKTFNSNGCPHNTGRYLVPYFVLPLYVIVTEILLLNLIIALFSKTVDEIDSNSKALWQFERNDLIEEFRGRTSLPPPLNVIPLATRLLLHVVRRLCPTALLRFQRAAQFNQKLILQFLLFQAVSLRNQRQHMMEQCCGLADDQSEQLCQRIQDIVETELLKSKKSNEHQPSSSAKPSSTKPRTDAEAGEKEGTIDAISASIMNAEPQKKRRDSQLSAVSQEPEQKD</sequence>
<evidence type="ECO:0000256" key="6">
    <source>
        <dbReference type="SAM" id="MobiDB-lite"/>
    </source>
</evidence>
<dbReference type="Pfam" id="PF25508">
    <property type="entry name" value="TRPM2"/>
    <property type="match status" value="1"/>
</dbReference>
<feature type="domain" description="Ion transport" evidence="8">
    <location>
        <begin position="789"/>
        <end position="1046"/>
    </location>
</feature>
<feature type="transmembrane region" description="Helical" evidence="7">
    <location>
        <begin position="627"/>
        <end position="645"/>
    </location>
</feature>
<feature type="compositionally biased region" description="Basic and acidic residues" evidence="6">
    <location>
        <begin position="713"/>
        <end position="723"/>
    </location>
</feature>
<dbReference type="InterPro" id="IPR002110">
    <property type="entry name" value="Ankyrin_rpt"/>
</dbReference>
<feature type="transmembrane region" description="Helical" evidence="7">
    <location>
        <begin position="876"/>
        <end position="900"/>
    </location>
</feature>
<evidence type="ECO:0000256" key="3">
    <source>
        <dbReference type="ARBA" id="ARBA00022989"/>
    </source>
</evidence>
<dbReference type="InterPro" id="IPR057366">
    <property type="entry name" value="TRPM-like"/>
</dbReference>
<feature type="compositionally biased region" description="Basic and acidic residues" evidence="6">
    <location>
        <begin position="1174"/>
        <end position="1186"/>
    </location>
</feature>
<dbReference type="SUPFAM" id="SSF48403">
    <property type="entry name" value="Ankyrin repeat"/>
    <property type="match status" value="1"/>
</dbReference>
<dbReference type="Pfam" id="PF00520">
    <property type="entry name" value="Ion_trans"/>
    <property type="match status" value="1"/>
</dbReference>
<dbReference type="EMBL" id="NIVC01000634">
    <property type="protein sequence ID" value="PAA79435.1"/>
    <property type="molecule type" value="Genomic_DNA"/>
</dbReference>
<dbReference type="SMART" id="SM00248">
    <property type="entry name" value="ANK"/>
    <property type="match status" value="5"/>
</dbReference>
<accession>A0A267G007</accession>
<organism evidence="10 11">
    <name type="scientific">Macrostomum lignano</name>
    <dbReference type="NCBI Taxonomy" id="282301"/>
    <lineage>
        <taxon>Eukaryota</taxon>
        <taxon>Metazoa</taxon>
        <taxon>Spiralia</taxon>
        <taxon>Lophotrochozoa</taxon>
        <taxon>Platyhelminthes</taxon>
        <taxon>Rhabditophora</taxon>
        <taxon>Macrostomorpha</taxon>
        <taxon>Macrostomida</taxon>
        <taxon>Macrostomidae</taxon>
        <taxon>Macrostomum</taxon>
    </lineage>
</organism>
<feature type="domain" description="TRPM-like" evidence="9">
    <location>
        <begin position="437"/>
        <end position="599"/>
    </location>
</feature>
<dbReference type="InterPro" id="IPR036770">
    <property type="entry name" value="Ankyrin_rpt-contain_sf"/>
</dbReference>
<feature type="repeat" description="ANK" evidence="5">
    <location>
        <begin position="230"/>
        <end position="262"/>
    </location>
</feature>
<feature type="transmembrane region" description="Helical" evidence="7">
    <location>
        <begin position="773"/>
        <end position="791"/>
    </location>
</feature>
<evidence type="ECO:0000259" key="8">
    <source>
        <dbReference type="Pfam" id="PF00520"/>
    </source>
</evidence>
<dbReference type="GO" id="GO:0005261">
    <property type="term" value="F:monoatomic cation channel activity"/>
    <property type="evidence" value="ECO:0007669"/>
    <property type="project" value="TreeGrafter"/>
</dbReference>
<keyword evidence="3 7" id="KW-1133">Transmembrane helix</keyword>
<evidence type="ECO:0000259" key="9">
    <source>
        <dbReference type="Pfam" id="PF25508"/>
    </source>
</evidence>
<reference evidence="10 11" key="1">
    <citation type="submission" date="2017-06" db="EMBL/GenBank/DDBJ databases">
        <title>A platform for efficient transgenesis in Macrostomum lignano, a flatworm model organism for stem cell research.</title>
        <authorList>
            <person name="Berezikov E."/>
        </authorList>
    </citation>
    <scope>NUCLEOTIDE SEQUENCE [LARGE SCALE GENOMIC DNA]</scope>
    <source>
        <strain evidence="10">DV1</strain>
        <tissue evidence="10">Whole organism</tissue>
    </source>
</reference>
<dbReference type="GO" id="GO:0030001">
    <property type="term" value="P:metal ion transport"/>
    <property type="evidence" value="ECO:0007669"/>
    <property type="project" value="TreeGrafter"/>
</dbReference>
<feature type="transmembrane region" description="Helical" evidence="7">
    <location>
        <begin position="921"/>
        <end position="943"/>
    </location>
</feature>
<keyword evidence="11" id="KW-1185">Reference proteome</keyword>
<dbReference type="PROSITE" id="PS50297">
    <property type="entry name" value="ANK_REP_REGION"/>
    <property type="match status" value="1"/>
</dbReference>
<dbReference type="AlphaFoldDB" id="A0A267G007"/>
<feature type="compositionally biased region" description="Polar residues" evidence="6">
    <location>
        <begin position="1207"/>
        <end position="1219"/>
    </location>
</feature>
<feature type="transmembrane region" description="Helical" evidence="7">
    <location>
        <begin position="803"/>
        <end position="824"/>
    </location>
</feature>
<comment type="caution">
    <text evidence="10">The sequence shown here is derived from an EMBL/GenBank/DDBJ whole genome shotgun (WGS) entry which is preliminary data.</text>
</comment>
<name>A0A267G007_9PLAT</name>
<feature type="non-terminal residue" evidence="10">
    <location>
        <position position="1"/>
    </location>
</feature>
<dbReference type="PANTHER" id="PTHR13800:SF1">
    <property type="entry name" value="TRANSIENT RECEPTOR POTENTIAL CATION CHANNEL TRPM"/>
    <property type="match status" value="1"/>
</dbReference>
<feature type="compositionally biased region" description="Low complexity" evidence="6">
    <location>
        <begin position="1163"/>
        <end position="1173"/>
    </location>
</feature>
<evidence type="ECO:0000256" key="2">
    <source>
        <dbReference type="ARBA" id="ARBA00022692"/>
    </source>
</evidence>
<proteinExistence type="predicted"/>
<evidence type="ECO:0000256" key="5">
    <source>
        <dbReference type="PROSITE-ProRule" id="PRU00023"/>
    </source>
</evidence>
<evidence type="ECO:0000313" key="10">
    <source>
        <dbReference type="EMBL" id="PAA79435.1"/>
    </source>
</evidence>
<dbReference type="Gene3D" id="1.25.40.20">
    <property type="entry name" value="Ankyrin repeat-containing domain"/>
    <property type="match status" value="1"/>
</dbReference>
<dbReference type="Proteomes" id="UP000215902">
    <property type="component" value="Unassembled WGS sequence"/>
</dbReference>
<feature type="compositionally biased region" description="Acidic residues" evidence="6">
    <location>
        <begin position="694"/>
        <end position="703"/>
    </location>
</feature>
<evidence type="ECO:0000256" key="1">
    <source>
        <dbReference type="ARBA" id="ARBA00004141"/>
    </source>
</evidence>
<evidence type="ECO:0000256" key="7">
    <source>
        <dbReference type="SAM" id="Phobius"/>
    </source>
</evidence>
<dbReference type="PANTHER" id="PTHR13800">
    <property type="entry name" value="TRANSIENT RECEPTOR POTENTIAL CATION CHANNEL, SUBFAMILY M, MEMBER 6"/>
    <property type="match status" value="1"/>
</dbReference>
<feature type="region of interest" description="Disordered" evidence="6">
    <location>
        <begin position="694"/>
        <end position="741"/>
    </location>
</feature>
<comment type="subcellular location">
    <subcellularLocation>
        <location evidence="1">Membrane</location>
        <topology evidence="1">Multi-pass membrane protein</topology>
    </subcellularLocation>
</comment>
<evidence type="ECO:0000313" key="11">
    <source>
        <dbReference type="Proteomes" id="UP000215902"/>
    </source>
</evidence>
<dbReference type="InterPro" id="IPR005821">
    <property type="entry name" value="Ion_trans_dom"/>
</dbReference>
<feature type="transmembrane region" description="Helical" evidence="7">
    <location>
        <begin position="1013"/>
        <end position="1035"/>
    </location>
</feature>
<keyword evidence="4 7" id="KW-0472">Membrane</keyword>
<dbReference type="PROSITE" id="PS50088">
    <property type="entry name" value="ANK_REPEAT"/>
    <property type="match status" value="1"/>
</dbReference>
<gene>
    <name evidence="10" type="ORF">BOX15_Mlig020550g2</name>
</gene>
<protein>
    <submittedName>
        <fullName evidence="10">Uncharacterized protein</fullName>
    </submittedName>
</protein>
<dbReference type="Gene3D" id="1.10.287.70">
    <property type="match status" value="1"/>
</dbReference>